<evidence type="ECO:0000259" key="1">
    <source>
        <dbReference type="Pfam" id="PF04264"/>
    </source>
</evidence>
<gene>
    <name evidence="2" type="ORF">METZ01_LOCUS144752</name>
</gene>
<dbReference type="InterPro" id="IPR036761">
    <property type="entry name" value="TTHA0802/YceI-like_sf"/>
</dbReference>
<evidence type="ECO:0000313" key="2">
    <source>
        <dbReference type="EMBL" id="SVA91898.1"/>
    </source>
</evidence>
<feature type="domain" description="Lipid/polyisoprenoid-binding YceI-like" evidence="1">
    <location>
        <begin position="8"/>
        <end position="103"/>
    </location>
</feature>
<dbReference type="PANTHER" id="PTHR34406:SF1">
    <property type="entry name" value="PROTEIN YCEI"/>
    <property type="match status" value="1"/>
</dbReference>
<dbReference type="EMBL" id="UINC01022389">
    <property type="protein sequence ID" value="SVA91898.1"/>
    <property type="molecule type" value="Genomic_DNA"/>
</dbReference>
<dbReference type="Gene3D" id="2.40.128.110">
    <property type="entry name" value="Lipid/polyisoprenoid-binding, YceI-like"/>
    <property type="match status" value="1"/>
</dbReference>
<dbReference type="SUPFAM" id="SSF101874">
    <property type="entry name" value="YceI-like"/>
    <property type="match status" value="1"/>
</dbReference>
<accession>A0A381ZRI7</accession>
<organism evidence="2">
    <name type="scientific">marine metagenome</name>
    <dbReference type="NCBI Taxonomy" id="408172"/>
    <lineage>
        <taxon>unclassified sequences</taxon>
        <taxon>metagenomes</taxon>
        <taxon>ecological metagenomes</taxon>
    </lineage>
</organism>
<protein>
    <recommendedName>
        <fullName evidence="1">Lipid/polyisoprenoid-binding YceI-like domain-containing protein</fullName>
    </recommendedName>
</protein>
<sequence>MNYKKYRNLLLSNVFFNVKQFPIALVDTKKFSYEDESELEILVELSIKGVTETVPLQLEVKRLAEELVQIKGKLEFSRTAFKIGIGKWSSTAILKDNASIETDLFLFRE</sequence>
<dbReference type="AlphaFoldDB" id="A0A381ZRI7"/>
<dbReference type="Pfam" id="PF04264">
    <property type="entry name" value="YceI"/>
    <property type="match status" value="1"/>
</dbReference>
<name>A0A381ZRI7_9ZZZZ</name>
<proteinExistence type="predicted"/>
<reference evidence="2" key="1">
    <citation type="submission" date="2018-05" db="EMBL/GenBank/DDBJ databases">
        <authorList>
            <person name="Lanie J.A."/>
            <person name="Ng W.-L."/>
            <person name="Kazmierczak K.M."/>
            <person name="Andrzejewski T.M."/>
            <person name="Davidsen T.M."/>
            <person name="Wayne K.J."/>
            <person name="Tettelin H."/>
            <person name="Glass J.I."/>
            <person name="Rusch D."/>
            <person name="Podicherti R."/>
            <person name="Tsui H.-C.T."/>
            <person name="Winkler M.E."/>
        </authorList>
    </citation>
    <scope>NUCLEOTIDE SEQUENCE</scope>
</reference>
<dbReference type="InterPro" id="IPR007372">
    <property type="entry name" value="Lipid/polyisoprenoid-bd_YceI"/>
</dbReference>
<dbReference type="PANTHER" id="PTHR34406">
    <property type="entry name" value="PROTEIN YCEI"/>
    <property type="match status" value="1"/>
</dbReference>